<keyword evidence="1" id="KW-0695">RNA-directed DNA polymerase</keyword>
<keyword evidence="1" id="KW-0548">Nucleotidyltransferase</keyword>
<accession>A0A5B6W1Q7</accession>
<evidence type="ECO:0000313" key="2">
    <source>
        <dbReference type="Proteomes" id="UP000325315"/>
    </source>
</evidence>
<dbReference type="OrthoDB" id="999775at2759"/>
<organism evidence="1 2">
    <name type="scientific">Gossypium australe</name>
    <dbReference type="NCBI Taxonomy" id="47621"/>
    <lineage>
        <taxon>Eukaryota</taxon>
        <taxon>Viridiplantae</taxon>
        <taxon>Streptophyta</taxon>
        <taxon>Embryophyta</taxon>
        <taxon>Tracheophyta</taxon>
        <taxon>Spermatophyta</taxon>
        <taxon>Magnoliopsida</taxon>
        <taxon>eudicotyledons</taxon>
        <taxon>Gunneridae</taxon>
        <taxon>Pentapetalae</taxon>
        <taxon>rosids</taxon>
        <taxon>malvids</taxon>
        <taxon>Malvales</taxon>
        <taxon>Malvaceae</taxon>
        <taxon>Malvoideae</taxon>
        <taxon>Gossypium</taxon>
    </lineage>
</organism>
<dbReference type="GO" id="GO:0003964">
    <property type="term" value="F:RNA-directed DNA polymerase activity"/>
    <property type="evidence" value="ECO:0007669"/>
    <property type="project" value="UniProtKB-KW"/>
</dbReference>
<name>A0A5B6W1Q7_9ROSI</name>
<reference evidence="2" key="1">
    <citation type="journal article" date="2019" name="Plant Biotechnol. J.">
        <title>Genome sequencing of the Australian wild diploid species Gossypium australe highlights disease resistance and delayed gland morphogenesis.</title>
        <authorList>
            <person name="Cai Y."/>
            <person name="Cai X."/>
            <person name="Wang Q."/>
            <person name="Wang P."/>
            <person name="Zhang Y."/>
            <person name="Cai C."/>
            <person name="Xu Y."/>
            <person name="Wang K."/>
            <person name="Zhou Z."/>
            <person name="Wang C."/>
            <person name="Geng S."/>
            <person name="Li B."/>
            <person name="Dong Q."/>
            <person name="Hou Y."/>
            <person name="Wang H."/>
            <person name="Ai P."/>
            <person name="Liu Z."/>
            <person name="Yi F."/>
            <person name="Sun M."/>
            <person name="An G."/>
            <person name="Cheng J."/>
            <person name="Zhang Y."/>
            <person name="Shi Q."/>
            <person name="Xie Y."/>
            <person name="Shi X."/>
            <person name="Chang Y."/>
            <person name="Huang F."/>
            <person name="Chen Y."/>
            <person name="Hong S."/>
            <person name="Mi L."/>
            <person name="Sun Q."/>
            <person name="Zhang L."/>
            <person name="Zhou B."/>
            <person name="Peng R."/>
            <person name="Zhang X."/>
            <person name="Liu F."/>
        </authorList>
    </citation>
    <scope>NUCLEOTIDE SEQUENCE [LARGE SCALE GENOMIC DNA]</scope>
    <source>
        <strain evidence="2">cv. PA1801</strain>
    </source>
</reference>
<dbReference type="AlphaFoldDB" id="A0A5B6W1Q7"/>
<evidence type="ECO:0000313" key="1">
    <source>
        <dbReference type="EMBL" id="KAA3475510.1"/>
    </source>
</evidence>
<proteinExistence type="predicted"/>
<keyword evidence="1" id="KW-0808">Transferase</keyword>
<gene>
    <name evidence="1" type="ORF">EPI10_025683</name>
</gene>
<keyword evidence="2" id="KW-1185">Reference proteome</keyword>
<protein>
    <submittedName>
        <fullName evidence="1">Reverse transcriptase</fullName>
    </submittedName>
</protein>
<sequence>MEAERSNNNLAELIDTKLQLNFEIDKDERYWEQRARKANGKETEELQEMAEIARTYFQELFEAGEKGHYEHLLTEDNRRLTMQYTKEEIWGALTSMGATKAPK</sequence>
<comment type="caution">
    <text evidence="1">The sequence shown here is derived from an EMBL/GenBank/DDBJ whole genome shotgun (WGS) entry which is preliminary data.</text>
</comment>
<dbReference type="Proteomes" id="UP000325315">
    <property type="component" value="Unassembled WGS sequence"/>
</dbReference>
<dbReference type="EMBL" id="SMMG02000005">
    <property type="protein sequence ID" value="KAA3475510.1"/>
    <property type="molecule type" value="Genomic_DNA"/>
</dbReference>